<dbReference type="EMBL" id="JANUHC010000003">
    <property type="protein sequence ID" value="MCS0629528.1"/>
    <property type="molecule type" value="Genomic_DNA"/>
</dbReference>
<dbReference type="Pfam" id="PF13377">
    <property type="entry name" value="Peripla_BP_3"/>
    <property type="match status" value="1"/>
</dbReference>
<dbReference type="Proteomes" id="UP001165263">
    <property type="component" value="Unassembled WGS sequence"/>
</dbReference>
<dbReference type="PANTHER" id="PTHR30146">
    <property type="entry name" value="LACI-RELATED TRANSCRIPTIONAL REPRESSOR"/>
    <property type="match status" value="1"/>
</dbReference>
<dbReference type="Pfam" id="PF00356">
    <property type="entry name" value="LacI"/>
    <property type="match status" value="1"/>
</dbReference>
<dbReference type="SUPFAM" id="SSF47413">
    <property type="entry name" value="lambda repressor-like DNA-binding domains"/>
    <property type="match status" value="1"/>
</dbReference>
<dbReference type="RefSeq" id="WP_259448666.1">
    <property type="nucleotide sequence ID" value="NZ_CP119520.1"/>
</dbReference>
<organism evidence="5 6">
    <name type="scientific">Telluria mixta</name>
    <dbReference type="NCBI Taxonomy" id="34071"/>
    <lineage>
        <taxon>Bacteria</taxon>
        <taxon>Pseudomonadati</taxon>
        <taxon>Pseudomonadota</taxon>
        <taxon>Betaproteobacteria</taxon>
        <taxon>Burkholderiales</taxon>
        <taxon>Oxalobacteraceae</taxon>
        <taxon>Telluria group</taxon>
        <taxon>Telluria</taxon>
    </lineage>
</organism>
<evidence type="ECO:0000313" key="6">
    <source>
        <dbReference type="Proteomes" id="UP001165263"/>
    </source>
</evidence>
<dbReference type="InterPro" id="IPR028082">
    <property type="entry name" value="Peripla_BP_I"/>
</dbReference>
<dbReference type="SMART" id="SM00354">
    <property type="entry name" value="HTH_LACI"/>
    <property type="match status" value="1"/>
</dbReference>
<feature type="domain" description="HTH lacI-type" evidence="4">
    <location>
        <begin position="13"/>
        <end position="67"/>
    </location>
</feature>
<keyword evidence="1" id="KW-0805">Transcription regulation</keyword>
<evidence type="ECO:0000256" key="2">
    <source>
        <dbReference type="ARBA" id="ARBA00023125"/>
    </source>
</evidence>
<dbReference type="CDD" id="cd06267">
    <property type="entry name" value="PBP1_LacI_sugar_binding-like"/>
    <property type="match status" value="1"/>
</dbReference>
<proteinExistence type="predicted"/>
<dbReference type="SUPFAM" id="SSF53822">
    <property type="entry name" value="Periplasmic binding protein-like I"/>
    <property type="match status" value="1"/>
</dbReference>
<reference evidence="5" key="1">
    <citation type="submission" date="2022-08" db="EMBL/GenBank/DDBJ databases">
        <title>Reclassification of Massilia species as members of the genera Telluria, Duganella, Pseudoduganella, Mokoshia gen. nov. and Zemynaea gen. nov. using orthogonal and non-orthogonal genome-based approaches.</title>
        <authorList>
            <person name="Bowman J.P."/>
        </authorList>
    </citation>
    <scope>NUCLEOTIDE SEQUENCE</scope>
    <source>
        <strain evidence="5">LMG 11547</strain>
    </source>
</reference>
<sequence>MPETKSSGGTAHVTSHDVARKAGVSVMTVSRAMSGEGYVAEKTRAKVLAAARELGYTPNLSARMMKGSRTNVIGVLVNDLLSTVINEIVGAVSVNLRKCGMDLIIYNSIEDLGASARSGVQQMIRNHCDGLLFVLPRLSEGYIEFLEASSQPTVLVNYCRTDTTLPVVGGANYAGGVAAAEHLLGLGHRRIGFIAGSQHTGQSQERERGYKAALRKAGIRSDRTLVAHGDFGQRSGFEAAEKLLRLPDPPTAIFAANDDMAIGAINAAHSLGLSVPHDVSIVGFDDIPSASLLHPRLTTLRQPLADISEAAVAELIRRINNAEGQQHRIDFPCELVVRESTAAAPLRNAA</sequence>
<dbReference type="InterPro" id="IPR046335">
    <property type="entry name" value="LacI/GalR-like_sensor"/>
</dbReference>
<evidence type="ECO:0000259" key="4">
    <source>
        <dbReference type="PROSITE" id="PS50932"/>
    </source>
</evidence>
<dbReference type="CDD" id="cd01392">
    <property type="entry name" value="HTH_LacI"/>
    <property type="match status" value="1"/>
</dbReference>
<name>A0ABT2BWL6_9BURK</name>
<evidence type="ECO:0000256" key="3">
    <source>
        <dbReference type="ARBA" id="ARBA00023163"/>
    </source>
</evidence>
<accession>A0ABT2BWL6</accession>
<evidence type="ECO:0000256" key="1">
    <source>
        <dbReference type="ARBA" id="ARBA00023015"/>
    </source>
</evidence>
<keyword evidence="2" id="KW-0238">DNA-binding</keyword>
<dbReference type="PANTHER" id="PTHR30146:SF109">
    <property type="entry name" value="HTH-TYPE TRANSCRIPTIONAL REGULATOR GALS"/>
    <property type="match status" value="1"/>
</dbReference>
<comment type="caution">
    <text evidence="5">The sequence shown here is derived from an EMBL/GenBank/DDBJ whole genome shotgun (WGS) entry which is preliminary data.</text>
</comment>
<dbReference type="Gene3D" id="1.10.260.40">
    <property type="entry name" value="lambda repressor-like DNA-binding domains"/>
    <property type="match status" value="1"/>
</dbReference>
<evidence type="ECO:0000313" key="5">
    <source>
        <dbReference type="EMBL" id="MCS0629528.1"/>
    </source>
</evidence>
<keyword evidence="3" id="KW-0804">Transcription</keyword>
<dbReference type="InterPro" id="IPR010982">
    <property type="entry name" value="Lambda_DNA-bd_dom_sf"/>
</dbReference>
<dbReference type="Gene3D" id="3.40.50.2300">
    <property type="match status" value="2"/>
</dbReference>
<gene>
    <name evidence="5" type="ORF">NX786_09295</name>
</gene>
<dbReference type="InterPro" id="IPR000843">
    <property type="entry name" value="HTH_LacI"/>
</dbReference>
<keyword evidence="6" id="KW-1185">Reference proteome</keyword>
<protein>
    <submittedName>
        <fullName evidence="5">LacI family transcriptional regulator</fullName>
    </submittedName>
</protein>
<dbReference type="PROSITE" id="PS50932">
    <property type="entry name" value="HTH_LACI_2"/>
    <property type="match status" value="1"/>
</dbReference>